<sequence length="487" mass="53977">MEVSHLCMVRSIYPSWGLILGRAGTPKGLGRVLPAAAPFLPALSPTLHPHRRQLGVGAFPVESRWQGVYSPFRDFVCAGCPGDLQEALLGFHVQSSRKLRKSQDYLCCERAHPEDSVGSMEDILEELLQHWESKALQPYLRKALSNSLHPLGKLLQTLMLTFQATYAGVGANKHLQELAQEEVKQHAQELWAAYRGLLRVALQRKGQTLEEDEDTETRDLQVHGLVLPIMLPSFYSELFTLYLLLHEREDSFYSQGIASLSLFPDTQLLEFLDVQNAASPPQPPALLRESCVLRLTARAGSPEPPGQTAISQPFLSGGRHDLAHTSPRLPGASRLLTHPDPPNLLETIHPALWLHRLKPTVELCLPWLTQPSGWGCTEAGSGNGEGGKGLRPDPGKEGMSELGGHGLIQPTPSTMQRCSLVRDKCFLSATECLQKIMTTVDPREKLEVLERTYGEIEGTVSRVLGREYKLPMDDLLPLLIYVVSRAR</sequence>
<organism evidence="3 4">
    <name type="scientific">Saguinus oedipus</name>
    <name type="common">Cotton-top tamarin</name>
    <name type="synonym">Oedipomidas oedipus</name>
    <dbReference type="NCBI Taxonomy" id="9490"/>
    <lineage>
        <taxon>Eukaryota</taxon>
        <taxon>Metazoa</taxon>
        <taxon>Chordata</taxon>
        <taxon>Craniata</taxon>
        <taxon>Vertebrata</taxon>
        <taxon>Euteleostomi</taxon>
        <taxon>Mammalia</taxon>
        <taxon>Eutheria</taxon>
        <taxon>Euarchontoglires</taxon>
        <taxon>Primates</taxon>
        <taxon>Haplorrhini</taxon>
        <taxon>Platyrrhini</taxon>
        <taxon>Cebidae</taxon>
        <taxon>Callitrichinae</taxon>
        <taxon>Saguinus</taxon>
    </lineage>
</organism>
<dbReference type="SUPFAM" id="SSF109993">
    <property type="entry name" value="VPS9 domain"/>
    <property type="match status" value="1"/>
</dbReference>
<feature type="compositionally biased region" description="Basic and acidic residues" evidence="1">
    <location>
        <begin position="388"/>
        <end position="399"/>
    </location>
</feature>
<dbReference type="Proteomes" id="UP001266305">
    <property type="component" value="Unassembled WGS sequence"/>
</dbReference>
<comment type="caution">
    <text evidence="3">The sequence shown here is derived from an EMBL/GenBank/DDBJ whole genome shotgun (WGS) entry which is preliminary data.</text>
</comment>
<protein>
    <submittedName>
        <fullName evidence="3">ALS2 C-terminal-like protein</fullName>
    </submittedName>
</protein>
<dbReference type="InterPro" id="IPR003123">
    <property type="entry name" value="VPS9"/>
</dbReference>
<accession>A0ABQ9U3U7</accession>
<feature type="region of interest" description="Disordered" evidence="1">
    <location>
        <begin position="298"/>
        <end position="330"/>
    </location>
</feature>
<dbReference type="PANTHER" id="PTHR46089">
    <property type="entry name" value="ALSIN HOMOLOG"/>
    <property type="match status" value="1"/>
</dbReference>
<dbReference type="EMBL" id="JASSZA010000016">
    <property type="protein sequence ID" value="KAK2091027.1"/>
    <property type="molecule type" value="Genomic_DNA"/>
</dbReference>
<name>A0ABQ9U3U7_SAGOE</name>
<keyword evidence="4" id="KW-1185">Reference proteome</keyword>
<reference evidence="3 4" key="1">
    <citation type="submission" date="2023-05" db="EMBL/GenBank/DDBJ databases">
        <title>B98-5 Cell Line De Novo Hybrid Assembly: An Optical Mapping Approach.</title>
        <authorList>
            <person name="Kananen K."/>
            <person name="Auerbach J.A."/>
            <person name="Kautto E."/>
            <person name="Blachly J.S."/>
        </authorList>
    </citation>
    <scope>NUCLEOTIDE SEQUENCE [LARGE SCALE GENOMIC DNA]</scope>
    <source>
        <strain evidence="3">B95-8</strain>
        <tissue evidence="3">Cell line</tissue>
    </source>
</reference>
<dbReference type="PROSITE" id="PS51205">
    <property type="entry name" value="VPS9"/>
    <property type="match status" value="1"/>
</dbReference>
<gene>
    <name evidence="3" type="primary">ALS2CL_1</name>
    <name evidence="3" type="ORF">P7K49_030311</name>
</gene>
<evidence type="ECO:0000256" key="1">
    <source>
        <dbReference type="SAM" id="MobiDB-lite"/>
    </source>
</evidence>
<evidence type="ECO:0000259" key="2">
    <source>
        <dbReference type="PROSITE" id="PS51205"/>
    </source>
</evidence>
<dbReference type="PANTHER" id="PTHR46089:SF1">
    <property type="entry name" value="ALS2 C-TERMINAL-LIKE PROTEIN"/>
    <property type="match status" value="1"/>
</dbReference>
<feature type="region of interest" description="Disordered" evidence="1">
    <location>
        <begin position="376"/>
        <end position="411"/>
    </location>
</feature>
<proteinExistence type="predicted"/>
<dbReference type="Gene3D" id="1.20.1050.80">
    <property type="entry name" value="VPS9 domain"/>
    <property type="match status" value="1"/>
</dbReference>
<dbReference type="InterPro" id="IPR051984">
    <property type="entry name" value="Alsin"/>
</dbReference>
<dbReference type="InterPro" id="IPR037191">
    <property type="entry name" value="VPS9_dom_sf"/>
</dbReference>
<feature type="domain" description="VPS9" evidence="2">
    <location>
        <begin position="392"/>
        <end position="487"/>
    </location>
</feature>
<evidence type="ECO:0000313" key="4">
    <source>
        <dbReference type="Proteomes" id="UP001266305"/>
    </source>
</evidence>
<evidence type="ECO:0000313" key="3">
    <source>
        <dbReference type="EMBL" id="KAK2091027.1"/>
    </source>
</evidence>
<dbReference type="Pfam" id="PF02204">
    <property type="entry name" value="VPS9"/>
    <property type="match status" value="1"/>
</dbReference>